<feature type="active site" description="Nucleophile" evidence="10">
    <location>
        <position position="10"/>
    </location>
</feature>
<dbReference type="SMART" id="SM00226">
    <property type="entry name" value="LMWPc"/>
    <property type="match status" value="1"/>
</dbReference>
<accession>B8YJN0</accession>
<evidence type="ECO:0000259" key="11">
    <source>
        <dbReference type="SMART" id="SM00226"/>
    </source>
</evidence>
<dbReference type="EMBL" id="FJ542199">
    <property type="protein sequence ID" value="ACL68351.1"/>
    <property type="molecule type" value="Genomic_DNA"/>
</dbReference>
<evidence type="ECO:0000256" key="10">
    <source>
        <dbReference type="HAMAP-Rule" id="MF_01624"/>
    </source>
</evidence>
<evidence type="ECO:0000256" key="7">
    <source>
        <dbReference type="ARBA" id="ARBA00052766"/>
    </source>
</evidence>
<evidence type="ECO:0000256" key="9">
    <source>
        <dbReference type="ARBA" id="ARBA00066655"/>
    </source>
</evidence>
<dbReference type="GO" id="GO:0005737">
    <property type="term" value="C:cytoplasm"/>
    <property type="evidence" value="ECO:0007669"/>
    <property type="project" value="UniProtKB-SubCell"/>
</dbReference>
<protein>
    <recommendedName>
        <fullName evidence="6 10">Arsenate reductase</fullName>
        <ecNumber evidence="9 10">1.20.4.4</ecNumber>
    </recommendedName>
</protein>
<dbReference type="PANTHER" id="PTHR43428">
    <property type="entry name" value="ARSENATE REDUCTASE"/>
    <property type="match status" value="1"/>
</dbReference>
<dbReference type="Gene3D" id="3.40.50.2300">
    <property type="match status" value="1"/>
</dbReference>
<feature type="disulfide bond" description="Redox-active; alternate" evidence="10">
    <location>
        <begin position="10"/>
        <end position="82"/>
    </location>
</feature>
<evidence type="ECO:0000256" key="5">
    <source>
        <dbReference type="ARBA" id="ARBA00023284"/>
    </source>
</evidence>
<evidence type="ECO:0000256" key="3">
    <source>
        <dbReference type="ARBA" id="ARBA00023002"/>
    </source>
</evidence>
<dbReference type="NCBIfam" id="TIGR02691">
    <property type="entry name" value="arsC_pI258_fam"/>
    <property type="match status" value="1"/>
</dbReference>
<dbReference type="SUPFAM" id="SSF52788">
    <property type="entry name" value="Phosphotyrosine protein phosphatases I"/>
    <property type="match status" value="1"/>
</dbReference>
<sequence>MTKNTLYFLCTGNSCRSQMADGWAQKLLPEDWEVYSAGIEKHGVNPNAIKAMNEVGIDISHHTSDLINPDILNKATLVVTLCGDAADKCPMTPPGVRREHWGFEDPAKATGTEEEKWAVFQQVRDAIGARIEQFVNEELKK</sequence>
<name>B8YJN0_9BACI</name>
<dbReference type="InterPro" id="IPR023485">
    <property type="entry name" value="Ptyr_pPase"/>
</dbReference>
<dbReference type="PANTHER" id="PTHR43428:SF1">
    <property type="entry name" value="ARSENATE REDUCTASE"/>
    <property type="match status" value="1"/>
</dbReference>
<evidence type="ECO:0000256" key="8">
    <source>
        <dbReference type="ARBA" id="ARBA00061528"/>
    </source>
</evidence>
<dbReference type="GO" id="GO:0030612">
    <property type="term" value="F:arsenate reductase (thioredoxin) activity"/>
    <property type="evidence" value="ECO:0007669"/>
    <property type="project" value="UniProtKB-UniRule"/>
</dbReference>
<dbReference type="AlphaFoldDB" id="B8YJN0"/>
<keyword evidence="3 10" id="KW-0560">Oxidoreductase</keyword>
<evidence type="ECO:0000256" key="6">
    <source>
        <dbReference type="ARBA" id="ARBA00039879"/>
    </source>
</evidence>
<dbReference type="NCBIfam" id="NF010053">
    <property type="entry name" value="PRK13530.1"/>
    <property type="match status" value="1"/>
</dbReference>
<evidence type="ECO:0000256" key="2">
    <source>
        <dbReference type="ARBA" id="ARBA00022849"/>
    </source>
</evidence>
<dbReference type="InterPro" id="IPR036196">
    <property type="entry name" value="Ptyr_pPase_sf"/>
</dbReference>
<comment type="similarity">
    <text evidence="8 10">Belongs to the low molecular weight phosphotyrosine protein phosphatase family. Thioredoxin-coupled ArsC subfamily.</text>
</comment>
<reference evidence="12" key="1">
    <citation type="submission" date="2008-12" db="EMBL/GenBank/DDBJ databases">
        <title>Identification of Arsenic Resistance Genes in Microorganisms from Maturing Fly Ash-Acid Mine Drainage Neutralized Solids.</title>
        <authorList>
            <person name="Musingarimi W."/>
            <person name="Tuffin M.I."/>
            <person name="Cowan D.A."/>
        </authorList>
    </citation>
    <scope>NUCLEOTIDE SEQUENCE</scope>
    <source>
        <strain evidence="12">UWC</strain>
    </source>
</reference>
<evidence type="ECO:0000313" key="12">
    <source>
        <dbReference type="EMBL" id="ACL68351.1"/>
    </source>
</evidence>
<dbReference type="HAMAP" id="MF_01624">
    <property type="entry name" value="Arsenate_reduct"/>
    <property type="match status" value="1"/>
</dbReference>
<organism evidence="12">
    <name type="scientific">Bacillus sp. UWC</name>
    <dbReference type="NCBI Taxonomy" id="588582"/>
    <lineage>
        <taxon>Bacteria</taxon>
        <taxon>Bacillati</taxon>
        <taxon>Bacillota</taxon>
        <taxon>Bacilli</taxon>
        <taxon>Bacillales</taxon>
        <taxon>Bacillaceae</taxon>
        <taxon>Bacillus</taxon>
    </lineage>
</organism>
<dbReference type="GO" id="GO:0046685">
    <property type="term" value="P:response to arsenic-containing substance"/>
    <property type="evidence" value="ECO:0007669"/>
    <property type="project" value="UniProtKB-UniRule"/>
</dbReference>
<feature type="active site" description="Nucleophile" evidence="10">
    <location>
        <position position="89"/>
    </location>
</feature>
<feature type="active site" description="Nucleophile" evidence="10">
    <location>
        <position position="82"/>
    </location>
</feature>
<dbReference type="CDD" id="cd16345">
    <property type="entry name" value="LMWP_ArsC"/>
    <property type="match status" value="1"/>
</dbReference>
<feature type="domain" description="Phosphotyrosine protein phosphatase I" evidence="11">
    <location>
        <begin position="4"/>
        <end position="137"/>
    </location>
</feature>
<dbReference type="Pfam" id="PF01451">
    <property type="entry name" value="LMWPc"/>
    <property type="match status" value="1"/>
</dbReference>
<dbReference type="FunFam" id="3.40.50.2300:FF:000237">
    <property type="entry name" value="Arsenate reductase"/>
    <property type="match status" value="1"/>
</dbReference>
<keyword evidence="2 10" id="KW-0059">Arsenical resistance</keyword>
<keyword evidence="5 10" id="KW-0676">Redox-active center</keyword>
<feature type="disulfide bond" description="Redox-active; alternate" evidence="10">
    <location>
        <begin position="82"/>
        <end position="89"/>
    </location>
</feature>
<gene>
    <name evidence="10 12" type="primary">arsC</name>
</gene>
<comment type="catalytic activity">
    <reaction evidence="7 10">
        <text>arsenate + [thioredoxin]-dithiol + H(+) = arsenite + [thioredoxin]-disulfide + H2O</text>
        <dbReference type="Rhea" id="RHEA:43848"/>
        <dbReference type="Rhea" id="RHEA-COMP:10698"/>
        <dbReference type="Rhea" id="RHEA-COMP:10700"/>
        <dbReference type="ChEBI" id="CHEBI:15377"/>
        <dbReference type="ChEBI" id="CHEBI:15378"/>
        <dbReference type="ChEBI" id="CHEBI:29242"/>
        <dbReference type="ChEBI" id="CHEBI:29950"/>
        <dbReference type="ChEBI" id="CHEBI:48597"/>
        <dbReference type="ChEBI" id="CHEBI:50058"/>
        <dbReference type="EC" id="1.20.4.4"/>
    </reaction>
</comment>
<dbReference type="InterPro" id="IPR014064">
    <property type="entry name" value="Arsenate_reductase_ArsC"/>
</dbReference>
<comment type="function">
    <text evidence="10">Catalyzes the reduction of arsenate [As(V)] to arsenite [As(III)].</text>
</comment>
<dbReference type="EC" id="1.20.4.4" evidence="9 10"/>
<evidence type="ECO:0000256" key="4">
    <source>
        <dbReference type="ARBA" id="ARBA00023157"/>
    </source>
</evidence>
<dbReference type="GO" id="GO:0004725">
    <property type="term" value="F:protein tyrosine phosphatase activity"/>
    <property type="evidence" value="ECO:0007669"/>
    <property type="project" value="UniProtKB-UniRule"/>
</dbReference>
<evidence type="ECO:0000256" key="1">
    <source>
        <dbReference type="ARBA" id="ARBA00022490"/>
    </source>
</evidence>
<keyword evidence="1 10" id="KW-0963">Cytoplasm</keyword>
<comment type="subcellular location">
    <subcellularLocation>
        <location evidence="10">Cytoplasm</location>
    </subcellularLocation>
</comment>
<keyword evidence="4 10" id="KW-1015">Disulfide bond</keyword>
<proteinExistence type="inferred from homology"/>